<reference evidence="1 2" key="1">
    <citation type="submission" date="2015-04" db="EMBL/GenBank/DDBJ databases">
        <authorList>
            <person name="Syromyatnikov M.Y."/>
            <person name="Popov V.N."/>
        </authorList>
    </citation>
    <scope>NUCLEOTIDE SEQUENCE [LARGE SCALE GENOMIC DNA]</scope>
</reference>
<dbReference type="STRING" id="568069.A0A1J1HTE9"/>
<feature type="non-terminal residue" evidence="1">
    <location>
        <position position="206"/>
    </location>
</feature>
<dbReference type="OrthoDB" id="10063099at2759"/>
<dbReference type="Gene3D" id="2.60.120.650">
    <property type="entry name" value="Cupin"/>
    <property type="match status" value="1"/>
</dbReference>
<dbReference type="PANTHER" id="PTHR12480">
    <property type="entry name" value="ARGININE DEMETHYLASE AND LYSYL-HYDROXYLASE JMJD"/>
    <property type="match status" value="1"/>
</dbReference>
<protein>
    <submittedName>
        <fullName evidence="1">CLUMA_CG003459, isoform A</fullName>
    </submittedName>
</protein>
<dbReference type="PANTHER" id="PTHR12480:SF19">
    <property type="entry name" value="CUPIN-LIKE DOMAIN-CONTAINING PROTEIN"/>
    <property type="match status" value="1"/>
</dbReference>
<evidence type="ECO:0000313" key="1">
    <source>
        <dbReference type="EMBL" id="CRK89750.1"/>
    </source>
</evidence>
<accession>A0A1J1HTE9</accession>
<dbReference type="EMBL" id="CVRI01000014">
    <property type="protein sequence ID" value="CRK89750.1"/>
    <property type="molecule type" value="Genomic_DNA"/>
</dbReference>
<dbReference type="GO" id="GO:0016706">
    <property type="term" value="F:2-oxoglutarate-dependent dioxygenase activity"/>
    <property type="evidence" value="ECO:0007669"/>
    <property type="project" value="TreeGrafter"/>
</dbReference>
<keyword evidence="2" id="KW-1185">Reference proteome</keyword>
<sequence>MPKDLEKVFRKPDDCSFCRGIKSGQRISNINPDEFEEKFAYSGHVVIVTDAMTNWSAPQVFDFNFFKNLYEKEDPNHDTIECQFFRYKTKFKNIFEAFKMDDDRVKYKPGTEPWYFGWSNCNEHIASKLRKHYDRPYFLPKTSELNAIDWIFMGGRGLGAHMHLDNVRLPSWQAQLKGKKEWLLAPPPECIFYCNFFSVIVNPGEI</sequence>
<dbReference type="Proteomes" id="UP000183832">
    <property type="component" value="Unassembled WGS sequence"/>
</dbReference>
<evidence type="ECO:0000313" key="2">
    <source>
        <dbReference type="Proteomes" id="UP000183832"/>
    </source>
</evidence>
<organism evidence="1 2">
    <name type="scientific">Clunio marinus</name>
    <dbReference type="NCBI Taxonomy" id="568069"/>
    <lineage>
        <taxon>Eukaryota</taxon>
        <taxon>Metazoa</taxon>
        <taxon>Ecdysozoa</taxon>
        <taxon>Arthropoda</taxon>
        <taxon>Hexapoda</taxon>
        <taxon>Insecta</taxon>
        <taxon>Pterygota</taxon>
        <taxon>Neoptera</taxon>
        <taxon>Endopterygota</taxon>
        <taxon>Diptera</taxon>
        <taxon>Nematocera</taxon>
        <taxon>Chironomoidea</taxon>
        <taxon>Chironomidae</taxon>
        <taxon>Clunio</taxon>
    </lineage>
</organism>
<proteinExistence type="predicted"/>
<gene>
    <name evidence="1" type="ORF">CLUMA_CG003459</name>
</gene>
<dbReference type="SUPFAM" id="SSF51197">
    <property type="entry name" value="Clavaminate synthase-like"/>
    <property type="match status" value="1"/>
</dbReference>
<dbReference type="AlphaFoldDB" id="A0A1J1HTE9"/>
<name>A0A1J1HTE9_9DIPT</name>
<dbReference type="InterPro" id="IPR050910">
    <property type="entry name" value="JMJD6_ArgDemeth/LysHydrox"/>
</dbReference>